<keyword evidence="2" id="KW-1185">Reference proteome</keyword>
<accession>A0ACC7NYL6</accession>
<evidence type="ECO:0000313" key="1">
    <source>
        <dbReference type="EMBL" id="MFM9328454.1"/>
    </source>
</evidence>
<name>A0ACC7NYL6_9BACL</name>
<gene>
    <name evidence="1" type="ORF">ACI1P1_09160</name>
</gene>
<comment type="caution">
    <text evidence="1">The sequence shown here is derived from an EMBL/GenBank/DDBJ whole genome shotgun (WGS) entry which is preliminary data.</text>
</comment>
<proteinExistence type="predicted"/>
<sequence>MNTHLRRRKGLLSDILKNPTSYVLVFPAMLYTFIFGYMTYPYMMIAFQRFNYKKGIWNSEWVGLKNFEFFFRSNKAFTVTFNTIFLNMLFIFFGTLTALTIALVLNELRKKLFVKLSQSIMLFPNFISWIVISYVLYAFFSMDMGIVNQLLVKLHLDAVNWYTQPGVWPVILTVMHVWKGAGMSAVIYLATITGIDDTLYEAAQIDGANRWQMCLRITIPLMMPTVVILMLLSIGKIMYGDFGMIYALVGDNGTLYPTTDIIDTYVFRSLRQVGDPSEAMAVGLFQSAVGFILVFGTNWITRTFFKDGALY</sequence>
<reference evidence="1" key="1">
    <citation type="submission" date="2024-12" db="EMBL/GenBank/DDBJ databases">
        <authorList>
            <person name="Wu N."/>
        </authorList>
    </citation>
    <scope>NUCLEOTIDE SEQUENCE</scope>
    <source>
        <strain evidence="1">P15</strain>
    </source>
</reference>
<protein>
    <submittedName>
        <fullName evidence="1">ABC transporter permease</fullName>
    </submittedName>
</protein>
<evidence type="ECO:0000313" key="2">
    <source>
        <dbReference type="Proteomes" id="UP001631969"/>
    </source>
</evidence>
<organism evidence="1 2">
    <name type="scientific">Paenibacillus mesotrionivorans</name>
    <dbReference type="NCBI Taxonomy" id="3160968"/>
    <lineage>
        <taxon>Bacteria</taxon>
        <taxon>Bacillati</taxon>
        <taxon>Bacillota</taxon>
        <taxon>Bacilli</taxon>
        <taxon>Bacillales</taxon>
        <taxon>Paenibacillaceae</taxon>
        <taxon>Paenibacillus</taxon>
    </lineage>
</organism>
<dbReference type="Proteomes" id="UP001631969">
    <property type="component" value="Unassembled WGS sequence"/>
</dbReference>
<dbReference type="EMBL" id="JBJURJ010000005">
    <property type="protein sequence ID" value="MFM9328454.1"/>
    <property type="molecule type" value="Genomic_DNA"/>
</dbReference>